<accession>A0A917CH19</accession>
<evidence type="ECO:0000256" key="1">
    <source>
        <dbReference type="SAM" id="MobiDB-lite"/>
    </source>
</evidence>
<dbReference type="RefSeq" id="WP_188584156.1">
    <property type="nucleotide sequence ID" value="NZ_BMCT01000013.1"/>
</dbReference>
<proteinExistence type="predicted"/>
<dbReference type="EMBL" id="BMCT01000013">
    <property type="protein sequence ID" value="GGF88649.1"/>
    <property type="molecule type" value="Genomic_DNA"/>
</dbReference>
<reference evidence="2" key="1">
    <citation type="journal article" date="2014" name="Int. J. Syst. Evol. Microbiol.">
        <title>Complete genome sequence of Corynebacterium casei LMG S-19264T (=DSM 44701T), isolated from a smear-ripened cheese.</title>
        <authorList>
            <consortium name="US DOE Joint Genome Institute (JGI-PGF)"/>
            <person name="Walter F."/>
            <person name="Albersmeier A."/>
            <person name="Kalinowski J."/>
            <person name="Ruckert C."/>
        </authorList>
    </citation>
    <scope>NUCLEOTIDE SEQUENCE</scope>
    <source>
        <strain evidence="2">CCM 7897</strain>
    </source>
</reference>
<organism evidence="2 3">
    <name type="scientific">Azorhizobium oxalatiphilum</name>
    <dbReference type="NCBI Taxonomy" id="980631"/>
    <lineage>
        <taxon>Bacteria</taxon>
        <taxon>Pseudomonadati</taxon>
        <taxon>Pseudomonadota</taxon>
        <taxon>Alphaproteobacteria</taxon>
        <taxon>Hyphomicrobiales</taxon>
        <taxon>Xanthobacteraceae</taxon>
        <taxon>Azorhizobium</taxon>
    </lineage>
</organism>
<evidence type="ECO:0000313" key="2">
    <source>
        <dbReference type="EMBL" id="GGF88649.1"/>
    </source>
</evidence>
<protein>
    <submittedName>
        <fullName evidence="2">Uncharacterized protein</fullName>
    </submittedName>
</protein>
<feature type="compositionally biased region" description="Basic and acidic residues" evidence="1">
    <location>
        <begin position="60"/>
        <end position="72"/>
    </location>
</feature>
<comment type="caution">
    <text evidence="2">The sequence shown here is derived from an EMBL/GenBank/DDBJ whole genome shotgun (WGS) entry which is preliminary data.</text>
</comment>
<evidence type="ECO:0000313" key="3">
    <source>
        <dbReference type="Proteomes" id="UP000606044"/>
    </source>
</evidence>
<reference evidence="2" key="2">
    <citation type="submission" date="2020-09" db="EMBL/GenBank/DDBJ databases">
        <authorList>
            <person name="Sun Q."/>
            <person name="Sedlacek I."/>
        </authorList>
    </citation>
    <scope>NUCLEOTIDE SEQUENCE</scope>
    <source>
        <strain evidence="2">CCM 7897</strain>
    </source>
</reference>
<sequence length="72" mass="8050">MAHANKKHMGTGTQGKGTGAGALADVFEDQIPPNMVLSNRDKQLHSRTRTLDSKTVQTEQWHEHDTNRLPEE</sequence>
<dbReference type="Proteomes" id="UP000606044">
    <property type="component" value="Unassembled WGS sequence"/>
</dbReference>
<name>A0A917CH19_9HYPH</name>
<dbReference type="AlphaFoldDB" id="A0A917CH19"/>
<keyword evidence="3" id="KW-1185">Reference proteome</keyword>
<gene>
    <name evidence="2" type="ORF">GCM10007301_55750</name>
</gene>
<feature type="region of interest" description="Disordered" evidence="1">
    <location>
        <begin position="1"/>
        <end position="20"/>
    </location>
</feature>
<feature type="region of interest" description="Disordered" evidence="1">
    <location>
        <begin position="35"/>
        <end position="72"/>
    </location>
</feature>
<feature type="compositionally biased region" description="Basic and acidic residues" evidence="1">
    <location>
        <begin position="39"/>
        <end position="52"/>
    </location>
</feature>